<dbReference type="InterPro" id="IPR054485">
    <property type="entry name" value="FlK-like_dom"/>
</dbReference>
<dbReference type="EMBL" id="JARXRM010000035">
    <property type="protein sequence ID" value="MDH5823645.1"/>
    <property type="molecule type" value="Genomic_DNA"/>
</dbReference>
<evidence type="ECO:0000313" key="3">
    <source>
        <dbReference type="Proteomes" id="UP001156940"/>
    </source>
</evidence>
<dbReference type="Gene3D" id="3.10.129.10">
    <property type="entry name" value="Hotdog Thioesterase"/>
    <property type="match status" value="1"/>
</dbReference>
<name>A0ABT6J9Z5_9GAMM</name>
<evidence type="ECO:0000259" key="1">
    <source>
        <dbReference type="Pfam" id="PF22636"/>
    </source>
</evidence>
<accession>A0ABT6J9Z5</accession>
<proteinExistence type="predicted"/>
<organism evidence="2 3">
    <name type="scientific">Luteimonas endophytica</name>
    <dbReference type="NCBI Taxonomy" id="3042023"/>
    <lineage>
        <taxon>Bacteria</taxon>
        <taxon>Pseudomonadati</taxon>
        <taxon>Pseudomonadota</taxon>
        <taxon>Gammaproteobacteria</taxon>
        <taxon>Lysobacterales</taxon>
        <taxon>Lysobacteraceae</taxon>
        <taxon>Luteimonas</taxon>
    </lineage>
</organism>
<dbReference type="Proteomes" id="UP001156940">
    <property type="component" value="Unassembled WGS sequence"/>
</dbReference>
<feature type="domain" description="Fluoroacetyl-CoA-specific thioesterase-like" evidence="1">
    <location>
        <begin position="40"/>
        <end position="132"/>
    </location>
</feature>
<protein>
    <recommendedName>
        <fullName evidence="1">Fluoroacetyl-CoA-specific thioesterase-like domain-containing protein</fullName>
    </recommendedName>
</protein>
<dbReference type="SUPFAM" id="SSF54637">
    <property type="entry name" value="Thioesterase/thiol ester dehydrase-isomerase"/>
    <property type="match status" value="1"/>
</dbReference>
<comment type="caution">
    <text evidence="2">The sequence shown here is derived from an EMBL/GenBank/DDBJ whole genome shotgun (WGS) entry which is preliminary data.</text>
</comment>
<sequence>MSDPAAATEGAAPSLAGTAYELAYRVAAADSPRNLRLEDDDEFPDVLGTARMIGLMELAAARLMRPLLGEGEVSVGVGVEIRHLAATPLFAEVRIRATCLGRDGRLYRFKLELQDAAGIAGEGVHTRAVVSAARLCEGARRRVAGGARA</sequence>
<reference evidence="2 3" key="1">
    <citation type="submission" date="2023-04" db="EMBL/GenBank/DDBJ databases">
        <title>Luteimonas endophyticus RD2P54.</title>
        <authorList>
            <person name="Sun J.-Q."/>
        </authorList>
    </citation>
    <scope>NUCLEOTIDE SEQUENCE [LARGE SCALE GENOMIC DNA]</scope>
    <source>
        <strain evidence="2 3">RD2P54</strain>
    </source>
</reference>
<dbReference type="PANTHER" id="PTHR36934">
    <property type="entry name" value="BLR0278 PROTEIN"/>
    <property type="match status" value="1"/>
</dbReference>
<dbReference type="PANTHER" id="PTHR36934:SF1">
    <property type="entry name" value="THIOESTERASE DOMAIN-CONTAINING PROTEIN"/>
    <property type="match status" value="1"/>
</dbReference>
<dbReference type="InterPro" id="IPR029069">
    <property type="entry name" value="HotDog_dom_sf"/>
</dbReference>
<dbReference type="InterPro" id="IPR025540">
    <property type="entry name" value="FlK"/>
</dbReference>
<dbReference type="PIRSF" id="PIRSF014972">
    <property type="entry name" value="FlK"/>
    <property type="match status" value="1"/>
</dbReference>
<dbReference type="RefSeq" id="WP_280574887.1">
    <property type="nucleotide sequence ID" value="NZ_JARXRM010000035.1"/>
</dbReference>
<gene>
    <name evidence="2" type="ORF">QFW77_11665</name>
</gene>
<dbReference type="CDD" id="cd03440">
    <property type="entry name" value="hot_dog"/>
    <property type="match status" value="1"/>
</dbReference>
<keyword evidence="3" id="KW-1185">Reference proteome</keyword>
<dbReference type="Pfam" id="PF22636">
    <property type="entry name" value="FlK"/>
    <property type="match status" value="1"/>
</dbReference>
<evidence type="ECO:0000313" key="2">
    <source>
        <dbReference type="EMBL" id="MDH5823645.1"/>
    </source>
</evidence>